<feature type="compositionally biased region" description="Polar residues" evidence="1">
    <location>
        <begin position="182"/>
        <end position="193"/>
    </location>
</feature>
<dbReference type="Gene3D" id="3.90.1300.10">
    <property type="entry name" value="Amidase signature (AS) domain"/>
    <property type="match status" value="1"/>
</dbReference>
<dbReference type="GeneID" id="99507142"/>
<feature type="chain" id="PRO_5042107736" evidence="2">
    <location>
        <begin position="33"/>
        <end position="533"/>
    </location>
</feature>
<evidence type="ECO:0000313" key="4">
    <source>
        <dbReference type="EMBL" id="AXV66986.1"/>
    </source>
</evidence>
<feature type="signal peptide" evidence="2">
    <location>
        <begin position="1"/>
        <end position="32"/>
    </location>
</feature>
<keyword evidence="4" id="KW-0614">Plasmid</keyword>
<dbReference type="InterPro" id="IPR023631">
    <property type="entry name" value="Amidase_dom"/>
</dbReference>
<gene>
    <name evidence="4" type="ORF">D0907_16805</name>
</gene>
<dbReference type="GO" id="GO:0004040">
    <property type="term" value="F:amidase activity"/>
    <property type="evidence" value="ECO:0007669"/>
    <property type="project" value="UniProtKB-EC"/>
</dbReference>
<dbReference type="NCBIfam" id="NF006006">
    <property type="entry name" value="PRK08137.1"/>
    <property type="match status" value="1"/>
</dbReference>
<evidence type="ECO:0000313" key="5">
    <source>
        <dbReference type="Proteomes" id="UP000264605"/>
    </source>
</evidence>
<name>A0AAD0S8C6_9GAMM</name>
<dbReference type="RefSeq" id="WP_118844864.1">
    <property type="nucleotide sequence ID" value="NZ_CP032091.1"/>
</dbReference>
<evidence type="ECO:0000259" key="3">
    <source>
        <dbReference type="Pfam" id="PF01425"/>
    </source>
</evidence>
<dbReference type="EC" id="3.5.1.4" evidence="4"/>
<dbReference type="Pfam" id="PF01425">
    <property type="entry name" value="Amidase"/>
    <property type="match status" value="1"/>
</dbReference>
<feature type="region of interest" description="Disordered" evidence="1">
    <location>
        <begin position="182"/>
        <end position="204"/>
    </location>
</feature>
<evidence type="ECO:0000256" key="1">
    <source>
        <dbReference type="SAM" id="MobiDB-lite"/>
    </source>
</evidence>
<dbReference type="Proteomes" id="UP000264605">
    <property type="component" value="Plasmid unnamed1"/>
</dbReference>
<dbReference type="PANTHER" id="PTHR42678:SF34">
    <property type="entry name" value="OS04G0183300 PROTEIN"/>
    <property type="match status" value="1"/>
</dbReference>
<dbReference type="EMBL" id="CP032091">
    <property type="protein sequence ID" value="AXV66986.1"/>
    <property type="molecule type" value="Genomic_DNA"/>
</dbReference>
<keyword evidence="4" id="KW-0378">Hydrolase</keyword>
<keyword evidence="2" id="KW-0732">Signal</keyword>
<reference evidence="4 5" key="1">
    <citation type="submission" date="2018-08" db="EMBL/GenBank/DDBJ databases">
        <title>Draft genome sequence of Pseudoalteromonas donghaensis HJ51.</title>
        <authorList>
            <person name="Oh J."/>
            <person name="Roh D."/>
        </authorList>
    </citation>
    <scope>NUCLEOTIDE SEQUENCE [LARGE SCALE GENOMIC DNA]</scope>
    <source>
        <strain evidence="4 5">HJ51</strain>
        <plasmid evidence="4 5">unnamed1</plasmid>
    </source>
</reference>
<dbReference type="KEGG" id="pdj:D0907_16805"/>
<protein>
    <submittedName>
        <fullName evidence="4">Amidase</fullName>
        <ecNumber evidence="4">3.5.1.4</ecNumber>
    </submittedName>
</protein>
<organism evidence="4 5">
    <name type="scientific">Pseudoalteromonas lipolytica</name>
    <dbReference type="NCBI Taxonomy" id="570156"/>
    <lineage>
        <taxon>Bacteria</taxon>
        <taxon>Pseudomonadati</taxon>
        <taxon>Pseudomonadota</taxon>
        <taxon>Gammaproteobacteria</taxon>
        <taxon>Alteromonadales</taxon>
        <taxon>Pseudoalteromonadaceae</taxon>
        <taxon>Pseudoalteromonas</taxon>
    </lineage>
</organism>
<dbReference type="AlphaFoldDB" id="A0AAD0S8C6"/>
<proteinExistence type="predicted"/>
<sequence length="533" mass="58250">MYTGISQVIRALHAFALSVFLAALCFTVNVSAKENTPLSEQRNQQLKNLVQQSTIPQLIQAMKEKQLTATELTQFFIQQIDELNPQLNAVVAMNPDAISIAMQLDEALSHGKLRGPLHGIPILVKDNIETETMPTTAGSLALKDNFTHRDAPIIAKLKRAGAIILGKTNLSEWANMRSERSSSGWSAIGGQTRNPHDLNRSTCGSSSGSGAAVAAFLSVAAIGTETNGSITCPSSANGIVGIKPTVGLLSRHGIVPISHTQDTAGPMTRSVIDAAIILSVMQGFDEKDPATNIAKGHLNYDYTPEQSAISLKGKRLGVLYAAPLAHEQVESLFNQTKQMLEQEGALLVEGLSTEPYDHFYQDSYDVLLYEFKATLNDYLAQLPNEYKSLTLEKLIQFNQAHATKEMPYFQQEIFEKSQQKATLTDQKYLTALQKVHQATRADGLDKMLKEHNLDAIITVTLTPAWSIDRINGDHFTGSFSTYPAVSGYPHLTLPMGKVHHMPVGLSITGGALSEKELIAIAHRLEQLIGYKYN</sequence>
<dbReference type="InterPro" id="IPR036928">
    <property type="entry name" value="AS_sf"/>
</dbReference>
<evidence type="ECO:0000256" key="2">
    <source>
        <dbReference type="SAM" id="SignalP"/>
    </source>
</evidence>
<dbReference type="PANTHER" id="PTHR42678">
    <property type="entry name" value="AMIDASE"/>
    <property type="match status" value="1"/>
</dbReference>
<accession>A0AAD0S8C6</accession>
<dbReference type="SUPFAM" id="SSF75304">
    <property type="entry name" value="Amidase signature (AS) enzymes"/>
    <property type="match status" value="1"/>
</dbReference>
<geneLocation type="plasmid" evidence="4 5">
    <name>unnamed1</name>
</geneLocation>
<feature type="domain" description="Amidase" evidence="3">
    <location>
        <begin position="71"/>
        <end position="517"/>
    </location>
</feature>